<evidence type="ECO:0000259" key="10">
    <source>
        <dbReference type="Pfam" id="PF21974"/>
    </source>
</evidence>
<dbReference type="Gene3D" id="3.30.470.30">
    <property type="entry name" value="DNA ligase/mRNA capping enzyme"/>
    <property type="match status" value="1"/>
</dbReference>
<dbReference type="PANTHER" id="PTHR13403">
    <property type="entry name" value="SNURPORTIN1 RNUT1 PROTEIN RNA, U TRANSPORTER 1"/>
    <property type="match status" value="1"/>
</dbReference>
<comment type="subcellular location">
    <subcellularLocation>
        <location evidence="3">Cytoplasm</location>
    </subcellularLocation>
    <subcellularLocation>
        <location evidence="2">Nucleus</location>
    </subcellularLocation>
</comment>
<dbReference type="STRING" id="29655.A0A0K9PB84"/>
<protein>
    <recommendedName>
        <fullName evidence="5">Snurportin-1</fullName>
    </recommendedName>
</protein>
<dbReference type="Proteomes" id="UP000036987">
    <property type="component" value="Unassembled WGS sequence"/>
</dbReference>
<keyword evidence="9" id="KW-0539">Nucleus</keyword>
<evidence type="ECO:0000256" key="8">
    <source>
        <dbReference type="ARBA" id="ARBA00022884"/>
    </source>
</evidence>
<dbReference type="GO" id="GO:0005634">
    <property type="term" value="C:nucleus"/>
    <property type="evidence" value="ECO:0007669"/>
    <property type="project" value="UniProtKB-SubCell"/>
</dbReference>
<evidence type="ECO:0000256" key="7">
    <source>
        <dbReference type="ARBA" id="ARBA00022490"/>
    </source>
</evidence>
<dbReference type="OMA" id="TDWHVFA"/>
<dbReference type="PANTHER" id="PTHR13403:SF6">
    <property type="entry name" value="SNURPORTIN-1"/>
    <property type="match status" value="1"/>
</dbReference>
<evidence type="ECO:0000256" key="1">
    <source>
        <dbReference type="ARBA" id="ARBA00003975"/>
    </source>
</evidence>
<dbReference type="SUPFAM" id="SSF56091">
    <property type="entry name" value="DNA ligase/mRNA capping enzyme, catalytic domain"/>
    <property type="match status" value="1"/>
</dbReference>
<dbReference type="GO" id="GO:0003723">
    <property type="term" value="F:RNA binding"/>
    <property type="evidence" value="ECO:0007669"/>
    <property type="project" value="UniProtKB-KW"/>
</dbReference>
<evidence type="ECO:0000313" key="12">
    <source>
        <dbReference type="Proteomes" id="UP000036987"/>
    </source>
</evidence>
<dbReference type="Pfam" id="PF21974">
    <property type="entry name" value="SPN1_m3Gcap_bd"/>
    <property type="match status" value="1"/>
</dbReference>
<dbReference type="GO" id="GO:0061015">
    <property type="term" value="P:snRNA import into nucleus"/>
    <property type="evidence" value="ECO:0007669"/>
    <property type="project" value="InterPro"/>
</dbReference>
<evidence type="ECO:0000256" key="2">
    <source>
        <dbReference type="ARBA" id="ARBA00004123"/>
    </source>
</evidence>
<dbReference type="InterPro" id="IPR047857">
    <property type="entry name" value="Snurportin1_C"/>
</dbReference>
<dbReference type="AlphaFoldDB" id="A0A0K9PB84"/>
<comment type="caution">
    <text evidence="11">The sequence shown here is derived from an EMBL/GenBank/DDBJ whole genome shotgun (WGS) entry which is preliminary data.</text>
</comment>
<evidence type="ECO:0000313" key="11">
    <source>
        <dbReference type="EMBL" id="KMZ66214.1"/>
    </source>
</evidence>
<evidence type="ECO:0000256" key="6">
    <source>
        <dbReference type="ARBA" id="ARBA00022448"/>
    </source>
</evidence>
<keyword evidence="12" id="KW-1185">Reference proteome</keyword>
<comment type="function">
    <text evidence="1">Functions as an U snRNP-specific nuclear import adapter. Involved in the trimethylguanosine (m3G)-cap-dependent nuclear import of U snRNPs. Binds specifically to the terminal m3G-cap U snRNAs.</text>
</comment>
<evidence type="ECO:0000256" key="3">
    <source>
        <dbReference type="ARBA" id="ARBA00004496"/>
    </source>
</evidence>
<name>A0A0K9PB84_ZOSMR</name>
<comment type="similarity">
    <text evidence="4">Belongs to the snurportin family.</text>
</comment>
<dbReference type="CDD" id="cd09232">
    <property type="entry name" value="Snurportin-1_C"/>
    <property type="match status" value="1"/>
</dbReference>
<evidence type="ECO:0000256" key="5">
    <source>
        <dbReference type="ARBA" id="ARBA00016034"/>
    </source>
</evidence>
<feature type="domain" description="Snurportin-1 m3G cap-binding" evidence="10">
    <location>
        <begin position="97"/>
        <end position="273"/>
    </location>
</feature>
<gene>
    <name evidence="11" type="ORF">ZOSMA_2G02240</name>
</gene>
<accession>A0A0K9PB84</accession>
<reference evidence="12" key="1">
    <citation type="journal article" date="2016" name="Nature">
        <title>The genome of the seagrass Zostera marina reveals angiosperm adaptation to the sea.</title>
        <authorList>
            <person name="Olsen J.L."/>
            <person name="Rouze P."/>
            <person name="Verhelst B."/>
            <person name="Lin Y.-C."/>
            <person name="Bayer T."/>
            <person name="Collen J."/>
            <person name="Dattolo E."/>
            <person name="De Paoli E."/>
            <person name="Dittami S."/>
            <person name="Maumus F."/>
            <person name="Michel G."/>
            <person name="Kersting A."/>
            <person name="Lauritano C."/>
            <person name="Lohaus R."/>
            <person name="Toepel M."/>
            <person name="Tonon T."/>
            <person name="Vanneste K."/>
            <person name="Amirebrahimi M."/>
            <person name="Brakel J."/>
            <person name="Bostroem C."/>
            <person name="Chovatia M."/>
            <person name="Grimwood J."/>
            <person name="Jenkins J.W."/>
            <person name="Jueterbock A."/>
            <person name="Mraz A."/>
            <person name="Stam W.T."/>
            <person name="Tice H."/>
            <person name="Bornberg-Bauer E."/>
            <person name="Green P.J."/>
            <person name="Pearson G.A."/>
            <person name="Procaccini G."/>
            <person name="Duarte C.M."/>
            <person name="Schmutz J."/>
            <person name="Reusch T.B.H."/>
            <person name="Van de Peer Y."/>
        </authorList>
    </citation>
    <scope>NUCLEOTIDE SEQUENCE [LARGE SCALE GENOMIC DNA]</scope>
    <source>
        <strain evidence="12">cv. Finnish</strain>
    </source>
</reference>
<sequence>MAPHEIRRLFKRSAISNQQKRRDLALLRQAQQRADSQNRARSIATSVLSLLESSQTDDLEPVTEGSIEREEEYKEGIYFSQASRLKGSEAKKWFSRQLMIPEWMIDIPYPLSQDWYVFARPAGKRCFVVSSKGTTVGRLRNGSVLHYFPSLLPNGAKVKGLSGPTNGYCILDCVFHEKDQTYYVIDMICWRGHSLYECTAEFRFFWLNSKLSESGACNPPSRHHKYRFLPVSIYDCNQLGLHAAYMGEVPYVRDGLAFYNKHAHYQAGITPLALVWKDENCSEYFLDTDAKGQIPSQQQVALELHDDGKLTTSDEPPVEFGCLTKDILQKMDLQPGALLRFSIGKEGLRLLDGKLEAADLQYVCRVNRTRAFADSYSKILFQYMARHCPLPLKDLLESVNMPSSPENAINDVDMTE</sequence>
<keyword evidence="7" id="KW-0963">Cytoplasm</keyword>
<dbReference type="EMBL" id="LFYR01000981">
    <property type="protein sequence ID" value="KMZ66214.1"/>
    <property type="molecule type" value="Genomic_DNA"/>
</dbReference>
<dbReference type="InterPro" id="IPR017336">
    <property type="entry name" value="Snurportin-1"/>
</dbReference>
<evidence type="ECO:0000256" key="4">
    <source>
        <dbReference type="ARBA" id="ARBA00007540"/>
    </source>
</evidence>
<evidence type="ECO:0000256" key="9">
    <source>
        <dbReference type="ARBA" id="ARBA00023242"/>
    </source>
</evidence>
<organism evidence="11 12">
    <name type="scientific">Zostera marina</name>
    <name type="common">Eelgrass</name>
    <dbReference type="NCBI Taxonomy" id="29655"/>
    <lineage>
        <taxon>Eukaryota</taxon>
        <taxon>Viridiplantae</taxon>
        <taxon>Streptophyta</taxon>
        <taxon>Embryophyta</taxon>
        <taxon>Tracheophyta</taxon>
        <taxon>Spermatophyta</taxon>
        <taxon>Magnoliopsida</taxon>
        <taxon>Liliopsida</taxon>
        <taxon>Zosteraceae</taxon>
        <taxon>Zostera</taxon>
    </lineage>
</organism>
<dbReference type="OrthoDB" id="10003593at2759"/>
<keyword evidence="6" id="KW-0813">Transport</keyword>
<dbReference type="GO" id="GO:0005737">
    <property type="term" value="C:cytoplasm"/>
    <property type="evidence" value="ECO:0007669"/>
    <property type="project" value="UniProtKB-SubCell"/>
</dbReference>
<keyword evidence="8" id="KW-0694">RNA-binding</keyword>
<proteinExistence type="inferred from homology"/>